<keyword evidence="3" id="KW-1185">Reference proteome</keyword>
<dbReference type="EMBL" id="AXCN02000463">
    <property type="status" value="NOT_ANNOTATED_CDS"/>
    <property type="molecule type" value="Genomic_DNA"/>
</dbReference>
<name>A0A182Q222_9DIPT</name>
<sequence>MTRSTLFACAPLLLVLLVASSLTVANEITLDQVRQEVLERIQAANVSIPTKTLGGKNLQSYRVIDPYMIADLLTGIVSIYASIIYNYPEFLLYDSADLQLAGVNYVPQRIELNYVKRV</sequence>
<dbReference type="EnsemblMetazoa" id="AFAF001545-RA">
    <property type="protein sequence ID" value="AFAF001545-PA"/>
    <property type="gene ID" value="AFAF001545"/>
</dbReference>
<evidence type="ECO:0000313" key="2">
    <source>
        <dbReference type="EnsemblMetazoa" id="AFAF001545-PA"/>
    </source>
</evidence>
<keyword evidence="1" id="KW-0732">Signal</keyword>
<feature type="signal peptide" evidence="1">
    <location>
        <begin position="1"/>
        <end position="25"/>
    </location>
</feature>
<reference evidence="2" key="2">
    <citation type="submission" date="2020-05" db="UniProtKB">
        <authorList>
            <consortium name="EnsemblMetazoa"/>
        </authorList>
    </citation>
    <scope>IDENTIFICATION</scope>
    <source>
        <strain evidence="2">FAR1</strain>
    </source>
</reference>
<proteinExistence type="predicted"/>
<feature type="chain" id="PRO_5008132079" evidence="1">
    <location>
        <begin position="26"/>
        <end position="118"/>
    </location>
</feature>
<dbReference type="Proteomes" id="UP000075886">
    <property type="component" value="Unassembled WGS sequence"/>
</dbReference>
<evidence type="ECO:0000256" key="1">
    <source>
        <dbReference type="SAM" id="SignalP"/>
    </source>
</evidence>
<dbReference type="AlphaFoldDB" id="A0A182Q222"/>
<protein>
    <submittedName>
        <fullName evidence="2">Uncharacterized protein</fullName>
    </submittedName>
</protein>
<accession>A0A182Q222</accession>
<dbReference type="VEuPathDB" id="VectorBase:AFAF001545"/>
<evidence type="ECO:0000313" key="3">
    <source>
        <dbReference type="Proteomes" id="UP000075886"/>
    </source>
</evidence>
<reference evidence="3" key="1">
    <citation type="submission" date="2014-01" db="EMBL/GenBank/DDBJ databases">
        <title>The Genome Sequence of Anopheles farauti FAR1 (V2).</title>
        <authorList>
            <consortium name="The Broad Institute Genomics Platform"/>
            <person name="Neafsey D.E."/>
            <person name="Besansky N."/>
            <person name="Howell P."/>
            <person name="Walton C."/>
            <person name="Young S.K."/>
            <person name="Zeng Q."/>
            <person name="Gargeya S."/>
            <person name="Fitzgerald M."/>
            <person name="Haas B."/>
            <person name="Abouelleil A."/>
            <person name="Allen A.W."/>
            <person name="Alvarado L."/>
            <person name="Arachchi H.M."/>
            <person name="Berlin A.M."/>
            <person name="Chapman S.B."/>
            <person name="Gainer-Dewar J."/>
            <person name="Goldberg J."/>
            <person name="Griggs A."/>
            <person name="Gujja S."/>
            <person name="Hansen M."/>
            <person name="Howarth C."/>
            <person name="Imamovic A."/>
            <person name="Ireland A."/>
            <person name="Larimer J."/>
            <person name="McCowan C."/>
            <person name="Murphy C."/>
            <person name="Pearson M."/>
            <person name="Poon T.W."/>
            <person name="Priest M."/>
            <person name="Roberts A."/>
            <person name="Saif S."/>
            <person name="Shea T."/>
            <person name="Sisk P."/>
            <person name="Sykes S."/>
            <person name="Wortman J."/>
            <person name="Nusbaum C."/>
            <person name="Birren B."/>
        </authorList>
    </citation>
    <scope>NUCLEOTIDE SEQUENCE [LARGE SCALE GENOMIC DNA]</scope>
    <source>
        <strain evidence="3">FAR1</strain>
    </source>
</reference>
<organism evidence="2 3">
    <name type="scientific">Anopheles farauti</name>
    <dbReference type="NCBI Taxonomy" id="69004"/>
    <lineage>
        <taxon>Eukaryota</taxon>
        <taxon>Metazoa</taxon>
        <taxon>Ecdysozoa</taxon>
        <taxon>Arthropoda</taxon>
        <taxon>Hexapoda</taxon>
        <taxon>Insecta</taxon>
        <taxon>Pterygota</taxon>
        <taxon>Neoptera</taxon>
        <taxon>Endopterygota</taxon>
        <taxon>Diptera</taxon>
        <taxon>Nematocera</taxon>
        <taxon>Culicoidea</taxon>
        <taxon>Culicidae</taxon>
        <taxon>Anophelinae</taxon>
        <taxon>Anopheles</taxon>
    </lineage>
</organism>